<proteinExistence type="predicted"/>
<evidence type="ECO:0000313" key="1">
    <source>
        <dbReference type="EMBL" id="CDW32973.1"/>
    </source>
</evidence>
<organism evidence="1">
    <name type="scientific">Lepeophtheirus salmonis</name>
    <name type="common">Salmon louse</name>
    <name type="synonym">Caligus salmonis</name>
    <dbReference type="NCBI Taxonomy" id="72036"/>
    <lineage>
        <taxon>Eukaryota</taxon>
        <taxon>Metazoa</taxon>
        <taxon>Ecdysozoa</taxon>
        <taxon>Arthropoda</taxon>
        <taxon>Crustacea</taxon>
        <taxon>Multicrustacea</taxon>
        <taxon>Hexanauplia</taxon>
        <taxon>Copepoda</taxon>
        <taxon>Siphonostomatoida</taxon>
        <taxon>Caligidae</taxon>
        <taxon>Lepeophtheirus</taxon>
    </lineage>
</organism>
<sequence length="74" mass="8097">DVLSDNYSFQVAAVLYLDVPVLTDNDFEEIGVWVGETAELFLDTNQKGVVEGIGVRDVGGKGLNFLETKRGLHI</sequence>
<reference evidence="1" key="1">
    <citation type="submission" date="2014-05" db="EMBL/GenBank/DDBJ databases">
        <authorList>
            <person name="Chronopoulou M."/>
        </authorList>
    </citation>
    <scope>NUCLEOTIDE SEQUENCE</scope>
    <source>
        <tissue evidence="1">Whole organism</tissue>
    </source>
</reference>
<dbReference type="AlphaFoldDB" id="A0A0K2U445"/>
<protein>
    <submittedName>
        <fullName evidence="1">Uncharacterized protein</fullName>
    </submittedName>
</protein>
<feature type="non-terminal residue" evidence="1">
    <location>
        <position position="1"/>
    </location>
</feature>
<dbReference type="EMBL" id="HACA01015612">
    <property type="protein sequence ID" value="CDW32973.1"/>
    <property type="molecule type" value="Transcribed_RNA"/>
</dbReference>
<accession>A0A0K2U445</accession>
<name>A0A0K2U445_LEPSM</name>